<evidence type="ECO:0000313" key="1">
    <source>
        <dbReference type="EMBL" id="ELY47562.1"/>
    </source>
</evidence>
<dbReference type="EMBL" id="AOHX01000026">
    <property type="protein sequence ID" value="ELY47562.1"/>
    <property type="molecule type" value="Genomic_DNA"/>
</dbReference>
<name>L9WDZ6_9EURY</name>
<sequence length="199" mass="22599">MIIPMDNVPEEVEKEVTTALEDGSYETDGDLYLTDIMDPESSYLKYSAPEYGTYGGRYYQPVIKASNGTTRLRIEEAIPTAGRSIPLGNLSGTDIFVSVHITFEPYSETFDSEVLIDDDFEVSAEQDATLVEEPKYGFYSAEIEYHSEKKIVEEEWEVHESVSPTLYIVDEFGEKEPFVETSPASIRYCEWDESGELLY</sequence>
<dbReference type="Proteomes" id="UP000011661">
    <property type="component" value="Unassembled WGS sequence"/>
</dbReference>
<proteinExistence type="predicted"/>
<keyword evidence="2" id="KW-1185">Reference proteome</keyword>
<protein>
    <submittedName>
        <fullName evidence="1">Uncharacterized protein</fullName>
    </submittedName>
</protein>
<gene>
    <name evidence="1" type="ORF">C495_04862</name>
</gene>
<dbReference type="eggNOG" id="arCOG06367">
    <property type="taxonomic scope" value="Archaea"/>
</dbReference>
<organism evidence="1 2">
    <name type="scientific">Natronorubrum sulfidifaciens JCM 14089</name>
    <dbReference type="NCBI Taxonomy" id="1230460"/>
    <lineage>
        <taxon>Archaea</taxon>
        <taxon>Methanobacteriati</taxon>
        <taxon>Methanobacteriota</taxon>
        <taxon>Stenosarchaea group</taxon>
        <taxon>Halobacteria</taxon>
        <taxon>Halobacteriales</taxon>
        <taxon>Natrialbaceae</taxon>
        <taxon>Natronorubrum</taxon>
    </lineage>
</organism>
<comment type="caution">
    <text evidence="1">The sequence shown here is derived from an EMBL/GenBank/DDBJ whole genome shotgun (WGS) entry which is preliminary data.</text>
</comment>
<dbReference type="AlphaFoldDB" id="L9WDZ6"/>
<reference evidence="1 2" key="1">
    <citation type="journal article" date="2014" name="PLoS Genet.">
        <title>Phylogenetically driven sequencing of extremely halophilic archaea reveals strategies for static and dynamic osmo-response.</title>
        <authorList>
            <person name="Becker E.A."/>
            <person name="Seitzer P.M."/>
            <person name="Tritt A."/>
            <person name="Larsen D."/>
            <person name="Krusor M."/>
            <person name="Yao A.I."/>
            <person name="Wu D."/>
            <person name="Madern D."/>
            <person name="Eisen J.A."/>
            <person name="Darling A.E."/>
            <person name="Facciotti M.T."/>
        </authorList>
    </citation>
    <scope>NUCLEOTIDE SEQUENCE [LARGE SCALE GENOMIC DNA]</scope>
    <source>
        <strain evidence="1 2">JCM 14089</strain>
    </source>
</reference>
<evidence type="ECO:0000313" key="2">
    <source>
        <dbReference type="Proteomes" id="UP000011661"/>
    </source>
</evidence>
<accession>L9WDZ6</accession>